<dbReference type="AlphaFoldDB" id="A0A1M5ZA72"/>
<dbReference type="InterPro" id="IPR021799">
    <property type="entry name" value="PIN-like_prokaryotic"/>
</dbReference>
<evidence type="ECO:0000313" key="1">
    <source>
        <dbReference type="EMBL" id="SHI21131.1"/>
    </source>
</evidence>
<dbReference type="EMBL" id="FQXR01000027">
    <property type="protein sequence ID" value="SHI21131.1"/>
    <property type="molecule type" value="Genomic_DNA"/>
</dbReference>
<evidence type="ECO:0000313" key="2">
    <source>
        <dbReference type="Proteomes" id="UP000184389"/>
    </source>
</evidence>
<reference evidence="1 2" key="1">
    <citation type="submission" date="2016-11" db="EMBL/GenBank/DDBJ databases">
        <authorList>
            <person name="Jaros S."/>
            <person name="Januszkiewicz K."/>
            <person name="Wedrychowicz H."/>
        </authorList>
    </citation>
    <scope>NUCLEOTIDE SEQUENCE [LARGE SCALE GENOMIC DNA]</scope>
    <source>
        <strain evidence="1 2">DSM 13106</strain>
    </source>
</reference>
<dbReference type="STRING" id="1123281.SAMN02745180_02898"/>
<dbReference type="Pfam" id="PF11848">
    <property type="entry name" value="DUF3368"/>
    <property type="match status" value="1"/>
</dbReference>
<sequence>MTDKLFFDTDCISSFLWVKEENLLFKLYPNRIILPKQVYDELSNPSIPHIKSKVTKLCLNGDISTKGILTNTEEFNLYYELAIAPPKGKKIIGKGEAAAIALAKTYNGIIASNNLRDISKYVKKYNLEHVATGDILVAALNKGYIDETTGNQIWSNMIAKRRMLPTSTFTEYLKTSK</sequence>
<proteinExistence type="predicted"/>
<name>A0A1M5ZA72_9FIRM</name>
<accession>A0A1M5ZA72</accession>
<organism evidence="1 2">
    <name type="scientific">Sporanaerobacter acetigenes DSM 13106</name>
    <dbReference type="NCBI Taxonomy" id="1123281"/>
    <lineage>
        <taxon>Bacteria</taxon>
        <taxon>Bacillati</taxon>
        <taxon>Bacillota</taxon>
        <taxon>Tissierellia</taxon>
        <taxon>Tissierellales</taxon>
        <taxon>Sporanaerobacteraceae</taxon>
        <taxon>Sporanaerobacter</taxon>
    </lineage>
</organism>
<dbReference type="Proteomes" id="UP000184389">
    <property type="component" value="Unassembled WGS sequence"/>
</dbReference>
<dbReference type="OrthoDB" id="44707at2"/>
<keyword evidence="2" id="KW-1185">Reference proteome</keyword>
<dbReference type="RefSeq" id="WP_072745481.1">
    <property type="nucleotide sequence ID" value="NZ_FQXR01000027.1"/>
</dbReference>
<protein>
    <submittedName>
        <fullName evidence="1">Predicted nucleic acid-binding protein, contains PIN domain</fullName>
    </submittedName>
</protein>
<gene>
    <name evidence="1" type="ORF">SAMN02745180_02898</name>
</gene>